<dbReference type="AlphaFoldDB" id="A0AAD9DBR8"/>
<accession>A0AAD9DBR8</accession>
<comment type="caution">
    <text evidence="1">The sequence shown here is derived from an EMBL/GenBank/DDBJ whole genome shotgun (WGS) entry which is preliminary data.</text>
</comment>
<sequence length="89" mass="10012">MFDGNNPVTSTEVGTCTKPICKDTEALLEIHYWNGDFAYTEHAFRVEDKDGNTILQGEESDESYSVNNTYACLPKDDSCYMFLIGGREV</sequence>
<gene>
    <name evidence="1" type="ORF">QTG54_007985</name>
</gene>
<name>A0AAD9DBR8_9STRA</name>
<evidence type="ECO:0000313" key="1">
    <source>
        <dbReference type="EMBL" id="KAK1741507.1"/>
    </source>
</evidence>
<protein>
    <submittedName>
        <fullName evidence="1">Uncharacterized protein</fullName>
    </submittedName>
</protein>
<dbReference type="EMBL" id="JATAAI010000013">
    <property type="protein sequence ID" value="KAK1741507.1"/>
    <property type="molecule type" value="Genomic_DNA"/>
</dbReference>
<proteinExistence type="predicted"/>
<reference evidence="1" key="1">
    <citation type="submission" date="2023-06" db="EMBL/GenBank/DDBJ databases">
        <title>Survivors Of The Sea: Transcriptome response of Skeletonema marinoi to long-term dormancy.</title>
        <authorList>
            <person name="Pinder M.I.M."/>
            <person name="Kourtchenko O."/>
            <person name="Robertson E.K."/>
            <person name="Larsson T."/>
            <person name="Maumus F."/>
            <person name="Osuna-Cruz C.M."/>
            <person name="Vancaester E."/>
            <person name="Stenow R."/>
            <person name="Vandepoele K."/>
            <person name="Ploug H."/>
            <person name="Bruchert V."/>
            <person name="Godhe A."/>
            <person name="Topel M."/>
        </authorList>
    </citation>
    <scope>NUCLEOTIDE SEQUENCE</scope>
    <source>
        <strain evidence="1">R05AC</strain>
    </source>
</reference>
<evidence type="ECO:0000313" key="2">
    <source>
        <dbReference type="Proteomes" id="UP001224775"/>
    </source>
</evidence>
<organism evidence="1 2">
    <name type="scientific">Skeletonema marinoi</name>
    <dbReference type="NCBI Taxonomy" id="267567"/>
    <lineage>
        <taxon>Eukaryota</taxon>
        <taxon>Sar</taxon>
        <taxon>Stramenopiles</taxon>
        <taxon>Ochrophyta</taxon>
        <taxon>Bacillariophyta</taxon>
        <taxon>Coscinodiscophyceae</taxon>
        <taxon>Thalassiosirophycidae</taxon>
        <taxon>Thalassiosirales</taxon>
        <taxon>Skeletonemataceae</taxon>
        <taxon>Skeletonema</taxon>
        <taxon>Skeletonema marinoi-dohrnii complex</taxon>
    </lineage>
</organism>
<dbReference type="Proteomes" id="UP001224775">
    <property type="component" value="Unassembled WGS sequence"/>
</dbReference>
<keyword evidence="2" id="KW-1185">Reference proteome</keyword>